<dbReference type="AlphaFoldDB" id="W4JQ42"/>
<name>W4JQ42_HETIT</name>
<dbReference type="HOGENOM" id="CLU_1434610_0_0_1"/>
<evidence type="ECO:0000313" key="3">
    <source>
        <dbReference type="Proteomes" id="UP000030671"/>
    </source>
</evidence>
<dbReference type="EMBL" id="KI925465">
    <property type="protein sequence ID" value="ETW75653.1"/>
    <property type="molecule type" value="Genomic_DNA"/>
</dbReference>
<feature type="compositionally biased region" description="Basic and acidic residues" evidence="1">
    <location>
        <begin position="15"/>
        <end position="25"/>
    </location>
</feature>
<gene>
    <name evidence="2" type="ORF">HETIRDRAFT_455375</name>
</gene>
<dbReference type="OrthoDB" id="3235454at2759"/>
<feature type="region of interest" description="Disordered" evidence="1">
    <location>
        <begin position="1"/>
        <end position="33"/>
    </location>
</feature>
<dbReference type="RefSeq" id="XP_009551919.1">
    <property type="nucleotide sequence ID" value="XM_009553624.1"/>
</dbReference>
<dbReference type="KEGG" id="hir:HETIRDRAFT_455375"/>
<accession>W4JQ42</accession>
<evidence type="ECO:0000256" key="1">
    <source>
        <dbReference type="SAM" id="MobiDB-lite"/>
    </source>
</evidence>
<sequence>MPVVKDTTKSKKQKRDANLDARSDDLDASQVSIGSDETRMASVLAEQMRKSADKKQKLREAKFLQAMKRELAKAMTLRGKEMSAISDELTGQSEKYAMAYAENEDCIRGILSEIMKEREKITELVKRREALHSEESAQMERDSVAGLASVKRRCEGAQRQSPPTPSVAPYMRSRARRDFHVPIQDTTAS</sequence>
<dbReference type="GeneID" id="20676615"/>
<protein>
    <submittedName>
        <fullName evidence="2">Uncharacterized protein</fullName>
    </submittedName>
</protein>
<dbReference type="Proteomes" id="UP000030671">
    <property type="component" value="Unassembled WGS sequence"/>
</dbReference>
<reference evidence="2 3" key="1">
    <citation type="journal article" date="2012" name="New Phytol.">
        <title>Insight into trade-off between wood decay and parasitism from the genome of a fungal forest pathogen.</title>
        <authorList>
            <person name="Olson A."/>
            <person name="Aerts A."/>
            <person name="Asiegbu F."/>
            <person name="Belbahri L."/>
            <person name="Bouzid O."/>
            <person name="Broberg A."/>
            <person name="Canback B."/>
            <person name="Coutinho P.M."/>
            <person name="Cullen D."/>
            <person name="Dalman K."/>
            <person name="Deflorio G."/>
            <person name="van Diepen L.T."/>
            <person name="Dunand C."/>
            <person name="Duplessis S."/>
            <person name="Durling M."/>
            <person name="Gonthier P."/>
            <person name="Grimwood J."/>
            <person name="Fossdal C.G."/>
            <person name="Hansson D."/>
            <person name="Henrissat B."/>
            <person name="Hietala A."/>
            <person name="Himmelstrand K."/>
            <person name="Hoffmeister D."/>
            <person name="Hogberg N."/>
            <person name="James T.Y."/>
            <person name="Karlsson M."/>
            <person name="Kohler A."/>
            <person name="Kues U."/>
            <person name="Lee Y.H."/>
            <person name="Lin Y.C."/>
            <person name="Lind M."/>
            <person name="Lindquist E."/>
            <person name="Lombard V."/>
            <person name="Lucas S."/>
            <person name="Lunden K."/>
            <person name="Morin E."/>
            <person name="Murat C."/>
            <person name="Park J."/>
            <person name="Raffaello T."/>
            <person name="Rouze P."/>
            <person name="Salamov A."/>
            <person name="Schmutz J."/>
            <person name="Solheim H."/>
            <person name="Stahlberg J."/>
            <person name="Velez H."/>
            <person name="de Vries R.P."/>
            <person name="Wiebenga A."/>
            <person name="Woodward S."/>
            <person name="Yakovlev I."/>
            <person name="Garbelotto M."/>
            <person name="Martin F."/>
            <person name="Grigoriev I.V."/>
            <person name="Stenlid J."/>
        </authorList>
    </citation>
    <scope>NUCLEOTIDE SEQUENCE [LARGE SCALE GENOMIC DNA]</scope>
    <source>
        <strain evidence="2 3">TC 32-1</strain>
    </source>
</reference>
<organism evidence="2 3">
    <name type="scientific">Heterobasidion irregulare (strain TC 32-1)</name>
    <dbReference type="NCBI Taxonomy" id="747525"/>
    <lineage>
        <taxon>Eukaryota</taxon>
        <taxon>Fungi</taxon>
        <taxon>Dikarya</taxon>
        <taxon>Basidiomycota</taxon>
        <taxon>Agaricomycotina</taxon>
        <taxon>Agaricomycetes</taxon>
        <taxon>Russulales</taxon>
        <taxon>Bondarzewiaceae</taxon>
        <taxon>Heterobasidion</taxon>
        <taxon>Heterobasidion annosum species complex</taxon>
    </lineage>
</organism>
<feature type="region of interest" description="Disordered" evidence="1">
    <location>
        <begin position="130"/>
        <end position="189"/>
    </location>
</feature>
<keyword evidence="3" id="KW-1185">Reference proteome</keyword>
<feature type="compositionally biased region" description="Basic and acidic residues" evidence="1">
    <location>
        <begin position="130"/>
        <end position="143"/>
    </location>
</feature>
<dbReference type="InParanoid" id="W4JQ42"/>
<proteinExistence type="predicted"/>
<evidence type="ECO:0000313" key="2">
    <source>
        <dbReference type="EMBL" id="ETW75653.1"/>
    </source>
</evidence>